<dbReference type="GO" id="GO:0030527">
    <property type="term" value="F:structural constituent of chromatin"/>
    <property type="evidence" value="ECO:0007669"/>
    <property type="project" value="InterPro"/>
</dbReference>
<sequence length="407" mass="46451">MDTTTIRVNKKKRSRVFETYISKILKSIAPSNGITANSKQQLNSVICSISKIICDKVFLLTEISKKKTISEKEIKNAIKVLFPTDLAYSITEQGDMAISNFKNKEISKGVSRQAKACIIFPPSQSEKFLRNFGYSKTMVTSHAPVFLAGSLEFLTTLILENAVSQAVENKRVRLTIRDLELSIRSNKNINHFFKEMNICFLGGGVQPYIHPSLLKKKNKKKKSKKSDDADSNEKKKHRFRPGTVSIREIKKYQKLSNSLTFAKYPFEKILRETINQENQTDIPIKISKDVFTITQYFLEQKLIEILKKANFAAIHAGRVKLMPIDIKFISSICLGHENPHLNEELDKNEVEVEVEVEVGDLDDLDDLDDVEDKEDFEEEVDDDIIEEFLEEDEEIDEDGESLCEAAN</sequence>
<dbReference type="GO" id="GO:0000786">
    <property type="term" value="C:nucleosome"/>
    <property type="evidence" value="ECO:0007669"/>
    <property type="project" value="InterPro"/>
</dbReference>
<feature type="region of interest" description="Disordered" evidence="1">
    <location>
        <begin position="363"/>
        <end position="382"/>
    </location>
</feature>
<dbReference type="GO" id="GO:0046982">
    <property type="term" value="F:protein heterodimerization activity"/>
    <property type="evidence" value="ECO:0007669"/>
    <property type="project" value="InterPro"/>
</dbReference>
<dbReference type="Pfam" id="PF00125">
    <property type="entry name" value="Histone"/>
    <property type="match status" value="1"/>
</dbReference>
<evidence type="ECO:0008006" key="5">
    <source>
        <dbReference type="Google" id="ProtNLM"/>
    </source>
</evidence>
<reference evidence="4" key="1">
    <citation type="journal article" date="2020" name="Nature">
        <title>Giant virus diversity and host interactions through global metagenomics.</title>
        <authorList>
            <person name="Schulz F."/>
            <person name="Roux S."/>
            <person name="Paez-Espino D."/>
            <person name="Jungbluth S."/>
            <person name="Walsh D.A."/>
            <person name="Denef V.J."/>
            <person name="McMahon K.D."/>
            <person name="Konstantinidis K.T."/>
            <person name="Eloe-Fadrosh E.A."/>
            <person name="Kyrpides N.C."/>
            <person name="Woyke T."/>
        </authorList>
    </citation>
    <scope>NUCLEOTIDE SEQUENCE</scope>
    <source>
        <strain evidence="4">GVMAG-M-3300025676-16</strain>
    </source>
</reference>
<dbReference type="InterPro" id="IPR009072">
    <property type="entry name" value="Histone-fold"/>
</dbReference>
<dbReference type="InterPro" id="IPR007125">
    <property type="entry name" value="H2A/H2B/H3"/>
</dbReference>
<evidence type="ECO:0000259" key="2">
    <source>
        <dbReference type="Pfam" id="PF00125"/>
    </source>
</evidence>
<evidence type="ECO:0000259" key="3">
    <source>
        <dbReference type="Pfam" id="PF16211"/>
    </source>
</evidence>
<accession>A0A6C0J1N0</accession>
<feature type="domain" description="Histone H2A C-terminal" evidence="3">
    <location>
        <begin position="203"/>
        <end position="222"/>
    </location>
</feature>
<dbReference type="SMART" id="SM00414">
    <property type="entry name" value="H2A"/>
    <property type="match status" value="1"/>
</dbReference>
<dbReference type="InterPro" id="IPR000558">
    <property type="entry name" value="Histone_H2B"/>
</dbReference>
<dbReference type="Pfam" id="PF16211">
    <property type="entry name" value="Histone_H2A_C"/>
    <property type="match status" value="1"/>
</dbReference>
<evidence type="ECO:0000313" key="4">
    <source>
        <dbReference type="EMBL" id="QHT98556.1"/>
    </source>
</evidence>
<feature type="compositionally biased region" description="Basic residues" evidence="1">
    <location>
        <begin position="215"/>
        <end position="224"/>
    </location>
</feature>
<feature type="region of interest" description="Disordered" evidence="1">
    <location>
        <begin position="215"/>
        <end position="240"/>
    </location>
</feature>
<organism evidence="4">
    <name type="scientific">viral metagenome</name>
    <dbReference type="NCBI Taxonomy" id="1070528"/>
    <lineage>
        <taxon>unclassified sequences</taxon>
        <taxon>metagenomes</taxon>
        <taxon>organismal metagenomes</taxon>
    </lineage>
</organism>
<dbReference type="SMART" id="SM00428">
    <property type="entry name" value="H3"/>
    <property type="match status" value="1"/>
</dbReference>
<dbReference type="Gene3D" id="1.10.20.10">
    <property type="entry name" value="Histone, subunit A"/>
    <property type="match status" value="3"/>
</dbReference>
<protein>
    <recommendedName>
        <fullName evidence="5">Histone H2A/H2B/H3 domain-containing protein</fullName>
    </recommendedName>
</protein>
<feature type="domain" description="Core Histone H2A/H2B/H3" evidence="2">
    <location>
        <begin position="241"/>
        <end position="328"/>
    </location>
</feature>
<dbReference type="GO" id="GO:0003677">
    <property type="term" value="F:DNA binding"/>
    <property type="evidence" value="ECO:0007669"/>
    <property type="project" value="InterPro"/>
</dbReference>
<dbReference type="PANTHER" id="PTHR11426">
    <property type="entry name" value="HISTONE H3"/>
    <property type="match status" value="1"/>
</dbReference>
<dbReference type="PRINTS" id="PR00622">
    <property type="entry name" value="HISTONEH3"/>
</dbReference>
<evidence type="ECO:0000256" key="1">
    <source>
        <dbReference type="SAM" id="MobiDB-lite"/>
    </source>
</evidence>
<proteinExistence type="predicted"/>
<dbReference type="InterPro" id="IPR002119">
    <property type="entry name" value="Histone_H2A"/>
</dbReference>
<dbReference type="SUPFAM" id="SSF47113">
    <property type="entry name" value="Histone-fold"/>
    <property type="match status" value="2"/>
</dbReference>
<dbReference type="InterPro" id="IPR032454">
    <property type="entry name" value="Histone_H2A_C"/>
</dbReference>
<dbReference type="EMBL" id="MN740294">
    <property type="protein sequence ID" value="QHT98556.1"/>
    <property type="molecule type" value="Genomic_DNA"/>
</dbReference>
<name>A0A6C0J1N0_9ZZZZ</name>
<dbReference type="InterPro" id="IPR000164">
    <property type="entry name" value="Histone_H3/CENP-A"/>
</dbReference>
<dbReference type="AlphaFoldDB" id="A0A6C0J1N0"/>
<dbReference type="SMART" id="SM00427">
    <property type="entry name" value="H2B"/>
    <property type="match status" value="1"/>
</dbReference>